<keyword evidence="1" id="KW-0812">Transmembrane</keyword>
<dbReference type="RefSeq" id="WP_088908092.1">
    <property type="nucleotide sequence ID" value="NZ_CP018145.1"/>
</dbReference>
<proteinExistence type="predicted"/>
<dbReference type="AlphaFoldDB" id="A0A220MH25"/>
<dbReference type="Proteomes" id="UP000197781">
    <property type="component" value="Chromosome"/>
</dbReference>
<gene>
    <name evidence="2" type="ORF">BP422_12665</name>
</gene>
<evidence type="ECO:0000313" key="3">
    <source>
        <dbReference type="Proteomes" id="UP000197781"/>
    </source>
</evidence>
<dbReference type="EMBL" id="CP018145">
    <property type="protein sequence ID" value="ASJ54328.1"/>
    <property type="molecule type" value="Genomic_DNA"/>
</dbReference>
<dbReference type="KEGG" id="bfm:BP422_12665"/>
<organism evidence="2 3">
    <name type="scientific">Brevibacillus formosus</name>
    <dbReference type="NCBI Taxonomy" id="54913"/>
    <lineage>
        <taxon>Bacteria</taxon>
        <taxon>Bacillati</taxon>
        <taxon>Bacillota</taxon>
        <taxon>Bacilli</taxon>
        <taxon>Bacillales</taxon>
        <taxon>Paenibacillaceae</taxon>
        <taxon>Brevibacillus</taxon>
    </lineage>
</organism>
<dbReference type="GeneID" id="61032624"/>
<protein>
    <submittedName>
        <fullName evidence="2">Uncharacterized protein</fullName>
    </submittedName>
</protein>
<evidence type="ECO:0000256" key="1">
    <source>
        <dbReference type="SAM" id="Phobius"/>
    </source>
</evidence>
<keyword evidence="1" id="KW-0472">Membrane</keyword>
<accession>A0A220MH25</accession>
<reference evidence="2 3" key="1">
    <citation type="submission" date="2016-11" db="EMBL/GenBank/DDBJ databases">
        <authorList>
            <person name="Jaros S."/>
            <person name="Januszkiewicz K."/>
            <person name="Wedrychowicz H."/>
        </authorList>
    </citation>
    <scope>NUCLEOTIDE SEQUENCE [LARGE SCALE GENOMIC DNA]</scope>
    <source>
        <strain evidence="2 3">NF2</strain>
    </source>
</reference>
<keyword evidence="1" id="KW-1133">Transmembrane helix</keyword>
<evidence type="ECO:0000313" key="2">
    <source>
        <dbReference type="EMBL" id="ASJ54328.1"/>
    </source>
</evidence>
<feature type="transmembrane region" description="Helical" evidence="1">
    <location>
        <begin position="35"/>
        <end position="54"/>
    </location>
</feature>
<sequence>MLGTIWINFGLGMLAFLVTLGTAVASNVWLVSLERAGIAFVLFFLAAFPIRWLLATFIQSSTPPMVTDTLEGTSSPLAEGGVVLEIGQQFEQEDQTFAPLSINKMERIHPTEDPATVAEVVRRLSDE</sequence>
<name>A0A220MH25_9BACL</name>